<organism evidence="2 3">
    <name type="scientific">Flexibacter flexilis DSM 6793</name>
    <dbReference type="NCBI Taxonomy" id="927664"/>
    <lineage>
        <taxon>Bacteria</taxon>
        <taxon>Pseudomonadati</taxon>
        <taxon>Bacteroidota</taxon>
        <taxon>Cytophagia</taxon>
        <taxon>Cytophagales</taxon>
        <taxon>Flexibacteraceae</taxon>
        <taxon>Flexibacter</taxon>
    </lineage>
</organism>
<evidence type="ECO:0000313" key="3">
    <source>
        <dbReference type="Proteomes" id="UP000199514"/>
    </source>
</evidence>
<keyword evidence="1" id="KW-0732">Signal</keyword>
<feature type="signal peptide" evidence="1">
    <location>
        <begin position="1"/>
        <end position="21"/>
    </location>
</feature>
<evidence type="ECO:0008006" key="4">
    <source>
        <dbReference type="Google" id="ProtNLM"/>
    </source>
</evidence>
<dbReference type="OrthoDB" id="661563at2"/>
<accession>A0A1I1D959</accession>
<dbReference type="RefSeq" id="WP_091505588.1">
    <property type="nucleotide sequence ID" value="NZ_FOLE01000001.1"/>
</dbReference>
<keyword evidence="3" id="KW-1185">Reference proteome</keyword>
<dbReference type="InterPro" id="IPR043749">
    <property type="entry name" value="DUF5694"/>
</dbReference>
<evidence type="ECO:0000256" key="1">
    <source>
        <dbReference type="SAM" id="SignalP"/>
    </source>
</evidence>
<sequence length="283" mass="32871">MKIYILSFAFLLSFLSENTHAQQAKKPKEVLLIGTFHFNNPGADLAKTDKFDVMSEKSQKELEAITSKIKAFAPDKVFVEWDYNEAAELDSLYALYMANQYFDYVAKKYPKNAFFKENEIFQLAFRIAKSRQLPKVYGIDIKTDFAFDSLLVALEKAQQTTLKDKIFERIKEFEQRDNTNRKKYTLTQLILESNKQSNRNFDLGSYITLFNPAGKFTDLTGADLVASWYRRNLLMYSFVQKITEQKDDKIVVLLGASHIALFKQFIDLDENYKVVELKDILAK</sequence>
<dbReference type="STRING" id="927664.SAMN05421780_10160"/>
<dbReference type="AlphaFoldDB" id="A0A1I1D959"/>
<feature type="chain" id="PRO_5011537704" description="TraB/GumN family protein" evidence="1">
    <location>
        <begin position="22"/>
        <end position="283"/>
    </location>
</feature>
<name>A0A1I1D959_9BACT</name>
<dbReference type="Pfam" id="PF18950">
    <property type="entry name" value="DUF5694"/>
    <property type="match status" value="1"/>
</dbReference>
<proteinExistence type="predicted"/>
<protein>
    <recommendedName>
        <fullName evidence="4">TraB/GumN family protein</fullName>
    </recommendedName>
</protein>
<gene>
    <name evidence="2" type="ORF">SAMN05421780_10160</name>
</gene>
<evidence type="ECO:0000313" key="2">
    <source>
        <dbReference type="EMBL" id="SFB71481.1"/>
    </source>
</evidence>
<reference evidence="2 3" key="1">
    <citation type="submission" date="2016-10" db="EMBL/GenBank/DDBJ databases">
        <authorList>
            <person name="de Groot N.N."/>
        </authorList>
    </citation>
    <scope>NUCLEOTIDE SEQUENCE [LARGE SCALE GENOMIC DNA]</scope>
    <source>
        <strain evidence="2 3">DSM 6793</strain>
    </source>
</reference>
<dbReference type="Proteomes" id="UP000199514">
    <property type="component" value="Unassembled WGS sequence"/>
</dbReference>
<dbReference type="EMBL" id="FOLE01000001">
    <property type="protein sequence ID" value="SFB71481.1"/>
    <property type="molecule type" value="Genomic_DNA"/>
</dbReference>